<feature type="active site" description="Nucleophile" evidence="4">
    <location>
        <position position="46"/>
    </location>
</feature>
<evidence type="ECO:0000256" key="2">
    <source>
        <dbReference type="ARBA" id="ARBA00022963"/>
    </source>
</evidence>
<dbReference type="PROSITE" id="PS51635">
    <property type="entry name" value="PNPLA"/>
    <property type="match status" value="1"/>
</dbReference>
<evidence type="ECO:0000259" key="5">
    <source>
        <dbReference type="PROSITE" id="PS51635"/>
    </source>
</evidence>
<comment type="caution">
    <text evidence="6">The sequence shown here is derived from an EMBL/GenBank/DDBJ whole genome shotgun (WGS) entry which is preliminary data.</text>
</comment>
<feature type="active site" description="Proton acceptor" evidence="4">
    <location>
        <position position="208"/>
    </location>
</feature>
<dbReference type="Gene3D" id="3.40.1090.10">
    <property type="entry name" value="Cytosolic phospholipase A2 catalytic domain"/>
    <property type="match status" value="1"/>
</dbReference>
<organism evidence="6 7">
    <name type="scientific">Parvularcula lutaonensis</name>
    <dbReference type="NCBI Taxonomy" id="491923"/>
    <lineage>
        <taxon>Bacteria</taxon>
        <taxon>Pseudomonadati</taxon>
        <taxon>Pseudomonadota</taxon>
        <taxon>Alphaproteobacteria</taxon>
        <taxon>Parvularculales</taxon>
        <taxon>Parvularculaceae</taxon>
        <taxon>Parvularcula</taxon>
    </lineage>
</organism>
<keyword evidence="3 4" id="KW-0443">Lipid metabolism</keyword>
<feature type="domain" description="PNPLA" evidence="5">
    <location>
        <begin position="10"/>
        <end position="221"/>
    </location>
</feature>
<feature type="short sequence motif" description="DGA/G" evidence="4">
    <location>
        <begin position="208"/>
        <end position="210"/>
    </location>
</feature>
<evidence type="ECO:0000256" key="3">
    <source>
        <dbReference type="ARBA" id="ARBA00023098"/>
    </source>
</evidence>
<name>A0ABV7M8S4_9PROT</name>
<gene>
    <name evidence="6" type="ORF">ACFONP_03625</name>
</gene>
<dbReference type="SUPFAM" id="SSF52151">
    <property type="entry name" value="FabD/lysophospholipase-like"/>
    <property type="match status" value="1"/>
</dbReference>
<reference evidence="7" key="1">
    <citation type="journal article" date="2019" name="Int. J. Syst. Evol. Microbiol.">
        <title>The Global Catalogue of Microorganisms (GCM) 10K type strain sequencing project: providing services to taxonomists for standard genome sequencing and annotation.</title>
        <authorList>
            <consortium name="The Broad Institute Genomics Platform"/>
            <consortium name="The Broad Institute Genome Sequencing Center for Infectious Disease"/>
            <person name="Wu L."/>
            <person name="Ma J."/>
        </authorList>
    </citation>
    <scope>NUCLEOTIDE SEQUENCE [LARGE SCALE GENOMIC DNA]</scope>
    <source>
        <strain evidence="7">KCTC 22245</strain>
    </source>
</reference>
<evidence type="ECO:0000256" key="4">
    <source>
        <dbReference type="PROSITE-ProRule" id="PRU01161"/>
    </source>
</evidence>
<dbReference type="EMBL" id="JBHRVA010000002">
    <property type="protein sequence ID" value="MFC3301813.1"/>
    <property type="molecule type" value="Genomic_DNA"/>
</dbReference>
<accession>A0ABV7M8S4</accession>
<dbReference type="PANTHER" id="PTHR14226">
    <property type="entry name" value="NEUROPATHY TARGET ESTERASE/SWISS CHEESE D.MELANOGASTER"/>
    <property type="match status" value="1"/>
</dbReference>
<dbReference type="InterPro" id="IPR050301">
    <property type="entry name" value="NTE"/>
</dbReference>
<feature type="short sequence motif" description="GXSXG" evidence="4">
    <location>
        <begin position="44"/>
        <end position="48"/>
    </location>
</feature>
<evidence type="ECO:0000313" key="7">
    <source>
        <dbReference type="Proteomes" id="UP001595607"/>
    </source>
</evidence>
<evidence type="ECO:0000256" key="1">
    <source>
        <dbReference type="ARBA" id="ARBA00022801"/>
    </source>
</evidence>
<keyword evidence="2 4" id="KW-0442">Lipid degradation</keyword>
<feature type="short sequence motif" description="GXGXXG" evidence="4">
    <location>
        <begin position="14"/>
        <end position="19"/>
    </location>
</feature>
<dbReference type="PANTHER" id="PTHR14226:SF57">
    <property type="entry name" value="BLR7027 PROTEIN"/>
    <property type="match status" value="1"/>
</dbReference>
<dbReference type="InterPro" id="IPR002641">
    <property type="entry name" value="PNPLA_dom"/>
</dbReference>
<proteinExistence type="predicted"/>
<dbReference type="Proteomes" id="UP001595607">
    <property type="component" value="Unassembled WGS sequence"/>
</dbReference>
<keyword evidence="1 4" id="KW-0378">Hydrolase</keyword>
<evidence type="ECO:0000313" key="6">
    <source>
        <dbReference type="EMBL" id="MFC3301813.1"/>
    </source>
</evidence>
<protein>
    <submittedName>
        <fullName evidence="6">Patatin-like phospholipase family protein</fullName>
    </submittedName>
</protein>
<dbReference type="CDD" id="cd07209">
    <property type="entry name" value="Pat_hypo_Ecoli_Z1214_like"/>
    <property type="match status" value="1"/>
</dbReference>
<dbReference type="Pfam" id="PF01734">
    <property type="entry name" value="Patatin"/>
    <property type="match status" value="1"/>
</dbReference>
<sequence>MSENAATVGLVLSGGGARGAYQVGILKALAEALPGPLPFPVVTGVSVGAINAAVVAEGADDFQQGVARLERLWRSLSCAQVYRTDPAHLFGRLGRWGLAMAFSWAGAKAPQSLLDADPLKDLLYREIDSQRITRMVAEGHLRALAVTASSYVTGISTTFFQGTQPILPWNRARRKGERAIIGPQHIIASSALPGVFQARKVGDEWFGDGAIRQTAPLSPAIHLGCDRLFLIAARDGTPDDPANYMLGTHDYPTLGVLGGHLLDIVFNDNLDADQERLERINRTIEIMIPERRAQTNLRRIDTLMVRPSEDVRKIAGEHIDEIPRTVKTLLGAIGGLRAPYVLPSYLTFETGFIGALIDLGYKDAKNDIGRLLRFVRVGNV</sequence>
<keyword evidence="7" id="KW-1185">Reference proteome</keyword>
<dbReference type="RefSeq" id="WP_189573536.1">
    <property type="nucleotide sequence ID" value="NZ_BMXU01000001.1"/>
</dbReference>
<dbReference type="InterPro" id="IPR016035">
    <property type="entry name" value="Acyl_Trfase/lysoPLipase"/>
</dbReference>